<sequence>MDEQSKPDKGLTQMASAKTPDAVLIFAYTDLFTILDRLLQLNSEGPRAMDGICQDIQDSAGASKSRRVGVAYKAGVFSNCSQDDCAGAEEEVRNALRTRAIEVYEASEDHISQWCKYCQNKVVPISSAGGDHVTKPRC</sequence>
<dbReference type="EMBL" id="VRMN01000006">
    <property type="protein sequence ID" value="KAA8493465.1"/>
    <property type="molecule type" value="Genomic_DNA"/>
</dbReference>
<evidence type="ECO:0000313" key="3">
    <source>
        <dbReference type="Proteomes" id="UP000324585"/>
    </source>
</evidence>
<keyword evidence="3" id="KW-1185">Reference proteome</keyword>
<evidence type="ECO:0000313" key="2">
    <source>
        <dbReference type="EMBL" id="KAA8493604.1"/>
    </source>
</evidence>
<proteinExistence type="predicted"/>
<dbReference type="Proteomes" id="UP000324585">
    <property type="component" value="Unassembled WGS sequence"/>
</dbReference>
<reference evidence="3" key="1">
    <citation type="journal article" date="2019" name="Nat. Commun.">
        <title>Expansion of phycobilisome linker gene families in mesophilic red algae.</title>
        <authorList>
            <person name="Lee J."/>
            <person name="Kim D."/>
            <person name="Bhattacharya D."/>
            <person name="Yoon H.S."/>
        </authorList>
    </citation>
    <scope>NUCLEOTIDE SEQUENCE [LARGE SCALE GENOMIC DNA]</scope>
    <source>
        <strain evidence="3">CCMP 1328</strain>
    </source>
</reference>
<organism evidence="2 3">
    <name type="scientific">Porphyridium purpureum</name>
    <name type="common">Red alga</name>
    <name type="synonym">Porphyridium cruentum</name>
    <dbReference type="NCBI Taxonomy" id="35688"/>
    <lineage>
        <taxon>Eukaryota</taxon>
        <taxon>Rhodophyta</taxon>
        <taxon>Bangiophyceae</taxon>
        <taxon>Porphyridiales</taxon>
        <taxon>Porphyridiaceae</taxon>
        <taxon>Porphyridium</taxon>
    </lineage>
</organism>
<dbReference type="AlphaFoldDB" id="A0A5J4YSC8"/>
<dbReference type="EMBL" id="VRMN01000006">
    <property type="protein sequence ID" value="KAA8493604.1"/>
    <property type="molecule type" value="Genomic_DNA"/>
</dbReference>
<accession>A0A5J4YSC8</accession>
<reference evidence="2" key="2">
    <citation type="submission" date="2019-09" db="EMBL/GenBank/DDBJ databases">
        <title>Expansion of phycobilisome linker gene families in mesophilic red algae.</title>
        <authorList>
            <person name="Lee J."/>
        </authorList>
    </citation>
    <scope>NUCLEOTIDE SEQUENCE [LARGE SCALE GENOMIC DNA]</scope>
    <source>
        <strain evidence="2">CCMP 1328</strain>
        <tissue evidence="2">Unicellular</tissue>
    </source>
</reference>
<name>A0A5J4YSC8_PORPP</name>
<evidence type="ECO:0000313" key="1">
    <source>
        <dbReference type="EMBL" id="KAA8493465.1"/>
    </source>
</evidence>
<comment type="caution">
    <text evidence="2">The sequence shown here is derived from an EMBL/GenBank/DDBJ whole genome shotgun (WGS) entry which is preliminary data.</text>
</comment>
<gene>
    <name evidence="1" type="ORF">FVE85_4602</name>
    <name evidence="2" type="ORF">FVE85_4741</name>
</gene>
<protein>
    <submittedName>
        <fullName evidence="2">Uncharacterized protein</fullName>
    </submittedName>
</protein>